<organism evidence="2 3">
    <name type="scientific">Xiphophorus couchianus</name>
    <name type="common">Monterrey platyfish</name>
    <dbReference type="NCBI Taxonomy" id="32473"/>
    <lineage>
        <taxon>Eukaryota</taxon>
        <taxon>Metazoa</taxon>
        <taxon>Chordata</taxon>
        <taxon>Craniata</taxon>
        <taxon>Vertebrata</taxon>
        <taxon>Euteleostomi</taxon>
        <taxon>Actinopterygii</taxon>
        <taxon>Neopterygii</taxon>
        <taxon>Teleostei</taxon>
        <taxon>Neoteleostei</taxon>
        <taxon>Acanthomorphata</taxon>
        <taxon>Ovalentaria</taxon>
        <taxon>Atherinomorphae</taxon>
        <taxon>Cyprinodontiformes</taxon>
        <taxon>Poeciliidae</taxon>
        <taxon>Poeciliinae</taxon>
        <taxon>Xiphophorus</taxon>
    </lineage>
</organism>
<dbReference type="STRING" id="32473.ENSXCOP00000023339"/>
<reference evidence="2" key="1">
    <citation type="submission" date="2025-08" db="UniProtKB">
        <authorList>
            <consortium name="Ensembl"/>
        </authorList>
    </citation>
    <scope>IDENTIFICATION</scope>
</reference>
<evidence type="ECO:0000256" key="1">
    <source>
        <dbReference type="SAM" id="MobiDB-lite"/>
    </source>
</evidence>
<feature type="region of interest" description="Disordered" evidence="1">
    <location>
        <begin position="165"/>
        <end position="190"/>
    </location>
</feature>
<proteinExistence type="predicted"/>
<dbReference type="Ensembl" id="ENSXCOT00000023619.1">
    <property type="protein sequence ID" value="ENSXCOP00000023339.1"/>
    <property type="gene ID" value="ENSXCOG00000017431.1"/>
</dbReference>
<sequence length="204" mass="23536">MSVIATCKRDPDYFKIWLEIFISSYEQCLDVDFEKPPSRPDEVPPVLTLLPDNILQVLRHQLLQCVQKASDGLEPEQQNLALLLLKFLIIICRNLSNVEEIGTCSYINHIITMTTLYIQQLKSRTKEKEMMDHSQAEDFVRHSLAFCESLYDPYRNWRHRTHFSSSVSTGSSWAPSRGEGRSTKQLRSPLNSFPSFTVNISNKP</sequence>
<evidence type="ECO:0000313" key="2">
    <source>
        <dbReference type="Ensembl" id="ENSXCOP00000023339.1"/>
    </source>
</evidence>
<name>A0A3B5MUZ9_9TELE</name>
<protein>
    <recommendedName>
        <fullName evidence="4">Neurobeachin-like 1</fullName>
    </recommendedName>
</protein>
<feature type="compositionally biased region" description="Low complexity" evidence="1">
    <location>
        <begin position="165"/>
        <end position="176"/>
    </location>
</feature>
<dbReference type="AlphaFoldDB" id="A0A3B5MUZ9"/>
<accession>A0A3B5MUZ9</accession>
<keyword evidence="3" id="KW-1185">Reference proteome</keyword>
<dbReference type="Proteomes" id="UP000261380">
    <property type="component" value="Unplaced"/>
</dbReference>
<evidence type="ECO:0000313" key="3">
    <source>
        <dbReference type="Proteomes" id="UP000261380"/>
    </source>
</evidence>
<dbReference type="GeneTree" id="ENSGT00940000155041"/>
<evidence type="ECO:0008006" key="4">
    <source>
        <dbReference type="Google" id="ProtNLM"/>
    </source>
</evidence>
<reference evidence="2" key="2">
    <citation type="submission" date="2025-09" db="UniProtKB">
        <authorList>
            <consortium name="Ensembl"/>
        </authorList>
    </citation>
    <scope>IDENTIFICATION</scope>
</reference>